<dbReference type="Gene3D" id="3.30.2000.20">
    <property type="match status" value="1"/>
</dbReference>
<evidence type="ECO:0000313" key="2">
    <source>
        <dbReference type="Proteomes" id="UP001244297"/>
    </source>
</evidence>
<gene>
    <name evidence="1" type="ORF">QWZ18_14385</name>
</gene>
<organism evidence="1 2">
    <name type="scientific">Methylobacterium longum</name>
    <dbReference type="NCBI Taxonomy" id="767694"/>
    <lineage>
        <taxon>Bacteria</taxon>
        <taxon>Pseudomonadati</taxon>
        <taxon>Pseudomonadota</taxon>
        <taxon>Alphaproteobacteria</taxon>
        <taxon>Hyphomicrobiales</taxon>
        <taxon>Methylobacteriaceae</taxon>
        <taxon>Methylobacterium</taxon>
    </lineage>
</organism>
<protein>
    <submittedName>
        <fullName evidence="1">Phage tail terminator-like protein</fullName>
    </submittedName>
</protein>
<dbReference type="InterPro" id="IPR025395">
    <property type="entry name" value="Phage_tail_terminator-like"/>
</dbReference>
<name>A0ABT8APH8_9HYPH</name>
<comment type="caution">
    <text evidence="1">The sequence shown here is derived from an EMBL/GenBank/DDBJ whole genome shotgun (WGS) entry which is preliminary data.</text>
</comment>
<dbReference type="Proteomes" id="UP001244297">
    <property type="component" value="Unassembled WGS sequence"/>
</dbReference>
<dbReference type="EMBL" id="JAUFPT010000046">
    <property type="protein sequence ID" value="MDN3571809.1"/>
    <property type="molecule type" value="Genomic_DNA"/>
</dbReference>
<accession>A0ABT8APH8</accession>
<evidence type="ECO:0000313" key="1">
    <source>
        <dbReference type="EMBL" id="MDN3571809.1"/>
    </source>
</evidence>
<proteinExistence type="predicted"/>
<dbReference type="RefSeq" id="WP_238291852.1">
    <property type="nucleotide sequence ID" value="NZ_BPQS01000046.1"/>
</dbReference>
<reference evidence="2" key="1">
    <citation type="journal article" date="2019" name="Int. J. Syst. Evol. Microbiol.">
        <title>The Global Catalogue of Microorganisms (GCM) 10K type strain sequencing project: providing services to taxonomists for standard genome sequencing and annotation.</title>
        <authorList>
            <consortium name="The Broad Institute Genomics Platform"/>
            <consortium name="The Broad Institute Genome Sequencing Center for Infectious Disease"/>
            <person name="Wu L."/>
            <person name="Ma J."/>
        </authorList>
    </citation>
    <scope>NUCLEOTIDE SEQUENCE [LARGE SCALE GENOMIC DNA]</scope>
    <source>
        <strain evidence="2">CECT 7806</strain>
    </source>
</reference>
<sequence>MPSYAGAKQAIEARLRANWTTTTVAVPNPTTEQTALVKTRDAEGETIPWVYLEIADAGSAQIGVGRPGDQLWVYDGLINVHVFVPDGSGTADAEAYADQIGDIFRAARFYADTPGFEVRCGSPRVSDAGSGSDDGLWYRVTATIPFEYFHRG</sequence>
<keyword evidence="2" id="KW-1185">Reference proteome</keyword>
<dbReference type="Pfam" id="PF13554">
    <property type="entry name" value="Phage_tail_terminator_5"/>
    <property type="match status" value="1"/>
</dbReference>